<protein>
    <submittedName>
        <fullName evidence="18">Polysaccharide export protein</fullName>
    </submittedName>
</protein>
<evidence type="ECO:0000256" key="6">
    <source>
        <dbReference type="ARBA" id="ARBA00022692"/>
    </source>
</evidence>
<feature type="domain" description="Polysaccharide export protein N-terminal" evidence="16">
    <location>
        <begin position="29"/>
        <end position="102"/>
    </location>
</feature>
<keyword evidence="14" id="KW-0449">Lipoprotein</keyword>
<dbReference type="PANTHER" id="PTHR33619:SF3">
    <property type="entry name" value="POLYSACCHARIDE EXPORT PROTEIN GFCE-RELATED"/>
    <property type="match status" value="1"/>
</dbReference>
<keyword evidence="8" id="KW-0625">Polysaccharide transport</keyword>
<keyword evidence="13" id="KW-0998">Cell outer membrane</keyword>
<name>C6BXH6_MARSD</name>
<evidence type="ECO:0000256" key="8">
    <source>
        <dbReference type="ARBA" id="ARBA00023047"/>
    </source>
</evidence>
<evidence type="ECO:0000256" key="4">
    <source>
        <dbReference type="ARBA" id="ARBA00022452"/>
    </source>
</evidence>
<keyword evidence="10" id="KW-0626">Porin</keyword>
<keyword evidence="4" id="KW-1134">Transmembrane beta strand</keyword>
<evidence type="ECO:0000256" key="3">
    <source>
        <dbReference type="ARBA" id="ARBA00022448"/>
    </source>
</evidence>
<sequence length="191" mass="20861">MNTLKLFALFFFVIFFAISPGGASAQLTVNDEYRLGPEDIIEISVWGDKELSREVVVRPDGGVSFPLAGDLKAGGLTVKELRDKLKERISEFVPDAPVTVILRKVEHPKVYVMGKVNNPKVLVMGQSMTVVQALAMSGGLSPFAESGSIIIVRKNKDGSQKVFPFDYDQLADGENLKQNILLKPGDTIIVP</sequence>
<dbReference type="Pfam" id="PF02563">
    <property type="entry name" value="Poly_export"/>
    <property type="match status" value="1"/>
</dbReference>
<dbReference type="PANTHER" id="PTHR33619">
    <property type="entry name" value="POLYSACCHARIDE EXPORT PROTEIN GFCE-RELATED"/>
    <property type="match status" value="1"/>
</dbReference>
<keyword evidence="3" id="KW-0813">Transport</keyword>
<dbReference type="Proteomes" id="UP000002601">
    <property type="component" value="Chromosome"/>
</dbReference>
<dbReference type="Pfam" id="PF22461">
    <property type="entry name" value="SLBB_2"/>
    <property type="match status" value="1"/>
</dbReference>
<accession>C6BXH6</accession>
<keyword evidence="11" id="KW-0472">Membrane</keyword>
<dbReference type="STRING" id="526222.Desal_2426"/>
<dbReference type="GO" id="GO:0046930">
    <property type="term" value="C:pore complex"/>
    <property type="evidence" value="ECO:0007669"/>
    <property type="project" value="UniProtKB-KW"/>
</dbReference>
<evidence type="ECO:0000313" key="18">
    <source>
        <dbReference type="EMBL" id="ACS80482.1"/>
    </source>
</evidence>
<evidence type="ECO:0000256" key="5">
    <source>
        <dbReference type="ARBA" id="ARBA00022597"/>
    </source>
</evidence>
<evidence type="ECO:0000256" key="7">
    <source>
        <dbReference type="ARBA" id="ARBA00022729"/>
    </source>
</evidence>
<proteinExistence type="inferred from homology"/>
<dbReference type="HOGENOM" id="CLU_038343_3_2_7"/>
<keyword evidence="19" id="KW-1185">Reference proteome</keyword>
<keyword evidence="6" id="KW-0812">Transmembrane</keyword>
<evidence type="ECO:0000313" key="19">
    <source>
        <dbReference type="Proteomes" id="UP000002601"/>
    </source>
</evidence>
<evidence type="ECO:0000256" key="9">
    <source>
        <dbReference type="ARBA" id="ARBA00023065"/>
    </source>
</evidence>
<evidence type="ECO:0000256" key="11">
    <source>
        <dbReference type="ARBA" id="ARBA00023136"/>
    </source>
</evidence>
<evidence type="ECO:0000256" key="14">
    <source>
        <dbReference type="ARBA" id="ARBA00023288"/>
    </source>
</evidence>
<dbReference type="EMBL" id="CP001649">
    <property type="protein sequence ID" value="ACS80482.1"/>
    <property type="molecule type" value="Genomic_DNA"/>
</dbReference>
<evidence type="ECO:0000256" key="13">
    <source>
        <dbReference type="ARBA" id="ARBA00023237"/>
    </source>
</evidence>
<keyword evidence="9" id="KW-0406">Ion transport</keyword>
<dbReference type="KEGG" id="dsa:Desal_2426"/>
<dbReference type="GO" id="GO:0015159">
    <property type="term" value="F:polysaccharide transmembrane transporter activity"/>
    <property type="evidence" value="ECO:0007669"/>
    <property type="project" value="InterPro"/>
</dbReference>
<comment type="subcellular location">
    <subcellularLocation>
        <location evidence="1">Cell outer membrane</location>
        <topology evidence="1">Multi-pass membrane protein</topology>
    </subcellularLocation>
</comment>
<feature type="chain" id="PRO_5002959885" evidence="15">
    <location>
        <begin position="26"/>
        <end position="191"/>
    </location>
</feature>
<dbReference type="GO" id="GO:0009279">
    <property type="term" value="C:cell outer membrane"/>
    <property type="evidence" value="ECO:0007669"/>
    <property type="project" value="UniProtKB-SubCell"/>
</dbReference>
<dbReference type="GO" id="GO:0006811">
    <property type="term" value="P:monoatomic ion transport"/>
    <property type="evidence" value="ECO:0007669"/>
    <property type="project" value="UniProtKB-KW"/>
</dbReference>
<dbReference type="RefSeq" id="WP_015852298.1">
    <property type="nucleotide sequence ID" value="NC_012881.1"/>
</dbReference>
<gene>
    <name evidence="18" type="ordered locus">Desal_2426</name>
</gene>
<comment type="similarity">
    <text evidence="2">Belongs to the BexD/CtrA/VexA family.</text>
</comment>
<reference evidence="18 19" key="1">
    <citation type="submission" date="2009-06" db="EMBL/GenBank/DDBJ databases">
        <title>Complete sequence of Desulfovibrio salexigens DSM 2638.</title>
        <authorList>
            <consortium name="US DOE Joint Genome Institute"/>
            <person name="Lucas S."/>
            <person name="Copeland A."/>
            <person name="Lapidus A."/>
            <person name="Glavina del Rio T."/>
            <person name="Tice H."/>
            <person name="Bruce D."/>
            <person name="Goodwin L."/>
            <person name="Pitluck S."/>
            <person name="Munk A.C."/>
            <person name="Brettin T."/>
            <person name="Detter J.C."/>
            <person name="Han C."/>
            <person name="Tapia R."/>
            <person name="Larimer F."/>
            <person name="Land M."/>
            <person name="Hauser L."/>
            <person name="Kyrpides N."/>
            <person name="Anderson I."/>
            <person name="Wall J.D."/>
            <person name="Arkin A.P."/>
            <person name="Dehal P."/>
            <person name="Chivian D."/>
            <person name="Giles B."/>
            <person name="Hazen T.C."/>
        </authorList>
    </citation>
    <scope>NUCLEOTIDE SEQUENCE [LARGE SCALE GENOMIC DNA]</scope>
    <source>
        <strain evidence="19">ATCC 14822 / DSM 2638 / NCIMB 8403 / VKM B-1763</strain>
    </source>
</reference>
<dbReference type="GO" id="GO:0015288">
    <property type="term" value="F:porin activity"/>
    <property type="evidence" value="ECO:0007669"/>
    <property type="project" value="UniProtKB-KW"/>
</dbReference>
<evidence type="ECO:0000259" key="17">
    <source>
        <dbReference type="Pfam" id="PF22461"/>
    </source>
</evidence>
<dbReference type="AlphaFoldDB" id="C6BXH6"/>
<dbReference type="InterPro" id="IPR054765">
    <property type="entry name" value="SLBB_dom"/>
</dbReference>
<dbReference type="Gene3D" id="3.10.560.10">
    <property type="entry name" value="Outer membrane lipoprotein wza domain like"/>
    <property type="match status" value="1"/>
</dbReference>
<feature type="domain" description="SLBB" evidence="17">
    <location>
        <begin position="109"/>
        <end position="190"/>
    </location>
</feature>
<dbReference type="OrthoDB" id="193635at2"/>
<keyword evidence="12" id="KW-0564">Palmitate</keyword>
<evidence type="ECO:0000256" key="1">
    <source>
        <dbReference type="ARBA" id="ARBA00004571"/>
    </source>
</evidence>
<feature type="signal peptide" evidence="15">
    <location>
        <begin position="1"/>
        <end position="25"/>
    </location>
</feature>
<evidence type="ECO:0000259" key="16">
    <source>
        <dbReference type="Pfam" id="PF02563"/>
    </source>
</evidence>
<evidence type="ECO:0000256" key="12">
    <source>
        <dbReference type="ARBA" id="ARBA00023139"/>
    </source>
</evidence>
<dbReference type="InterPro" id="IPR049712">
    <property type="entry name" value="Poly_export"/>
</dbReference>
<evidence type="ECO:0000256" key="15">
    <source>
        <dbReference type="SAM" id="SignalP"/>
    </source>
</evidence>
<dbReference type="InterPro" id="IPR003715">
    <property type="entry name" value="Poly_export_N"/>
</dbReference>
<keyword evidence="7 15" id="KW-0732">Signal</keyword>
<evidence type="ECO:0000256" key="10">
    <source>
        <dbReference type="ARBA" id="ARBA00023114"/>
    </source>
</evidence>
<keyword evidence="5" id="KW-0762">Sugar transport</keyword>
<dbReference type="Gene3D" id="3.30.1950.10">
    <property type="entry name" value="wza like domain"/>
    <property type="match status" value="1"/>
</dbReference>
<evidence type="ECO:0000256" key="2">
    <source>
        <dbReference type="ARBA" id="ARBA00009450"/>
    </source>
</evidence>
<dbReference type="eggNOG" id="COG1596">
    <property type="taxonomic scope" value="Bacteria"/>
</dbReference>
<organism evidence="18 19">
    <name type="scientific">Maridesulfovibrio salexigens (strain ATCC 14822 / DSM 2638 / NCIMB 8403 / VKM B-1763)</name>
    <name type="common">Desulfovibrio salexigens</name>
    <dbReference type="NCBI Taxonomy" id="526222"/>
    <lineage>
        <taxon>Bacteria</taxon>
        <taxon>Pseudomonadati</taxon>
        <taxon>Thermodesulfobacteriota</taxon>
        <taxon>Desulfovibrionia</taxon>
        <taxon>Desulfovibrionales</taxon>
        <taxon>Desulfovibrionaceae</taxon>
        <taxon>Maridesulfovibrio</taxon>
    </lineage>
</organism>